<dbReference type="EMBL" id="SOSA01000356">
    <property type="protein sequence ID" value="THC92144.1"/>
    <property type="molecule type" value="Genomic_DNA"/>
</dbReference>
<organism evidence="2 3">
    <name type="scientific">Aspergillus tanneri</name>
    <dbReference type="NCBI Taxonomy" id="1220188"/>
    <lineage>
        <taxon>Eukaryota</taxon>
        <taxon>Fungi</taxon>
        <taxon>Dikarya</taxon>
        <taxon>Ascomycota</taxon>
        <taxon>Pezizomycotina</taxon>
        <taxon>Eurotiomycetes</taxon>
        <taxon>Eurotiomycetidae</taxon>
        <taxon>Eurotiales</taxon>
        <taxon>Aspergillaceae</taxon>
        <taxon>Aspergillus</taxon>
        <taxon>Aspergillus subgen. Circumdati</taxon>
    </lineage>
</organism>
<sequence>MTVFVVIPQISARGPAHQQPSALQTSQKRDSDYGVVSEGTFASEGNAGMGKITVKRSQ</sequence>
<feature type="region of interest" description="Disordered" evidence="1">
    <location>
        <begin position="13"/>
        <end position="33"/>
    </location>
</feature>
<evidence type="ECO:0000256" key="1">
    <source>
        <dbReference type="SAM" id="MobiDB-lite"/>
    </source>
</evidence>
<evidence type="ECO:0000313" key="3">
    <source>
        <dbReference type="Proteomes" id="UP000308092"/>
    </source>
</evidence>
<accession>A0A4V6RQR6</accession>
<gene>
    <name evidence="2" type="ORF">EYZ11_008389</name>
</gene>
<comment type="caution">
    <text evidence="2">The sequence shown here is derived from an EMBL/GenBank/DDBJ whole genome shotgun (WGS) entry which is preliminary data.</text>
</comment>
<dbReference type="VEuPathDB" id="FungiDB:EYZ11_008389"/>
<proteinExistence type="predicted"/>
<protein>
    <submittedName>
        <fullName evidence="2">Uncharacterized protein</fullName>
    </submittedName>
</protein>
<name>A0A4V6RQR6_9EURO</name>
<keyword evidence="3" id="KW-1185">Reference proteome</keyword>
<reference evidence="2 3" key="1">
    <citation type="submission" date="2019-03" db="EMBL/GenBank/DDBJ databases">
        <title>The genome sequence of a newly discovered highly antifungal drug resistant Aspergillus species, Aspergillus tanneri NIH 1004.</title>
        <authorList>
            <person name="Mounaud S."/>
            <person name="Singh I."/>
            <person name="Joardar V."/>
            <person name="Pakala S."/>
            <person name="Pakala S."/>
            <person name="Venepally P."/>
            <person name="Hoover J."/>
            <person name="Nierman W."/>
            <person name="Chung J."/>
            <person name="Losada L."/>
        </authorList>
    </citation>
    <scope>NUCLEOTIDE SEQUENCE [LARGE SCALE GENOMIC DNA]</scope>
    <source>
        <strain evidence="2 3">NIH1004</strain>
    </source>
</reference>
<dbReference type="Proteomes" id="UP000308092">
    <property type="component" value="Unassembled WGS sequence"/>
</dbReference>
<dbReference type="AlphaFoldDB" id="A0A4V6RQR6"/>
<evidence type="ECO:0000313" key="2">
    <source>
        <dbReference type="EMBL" id="THC92144.1"/>
    </source>
</evidence>